<dbReference type="PROSITE" id="PS50045">
    <property type="entry name" value="SIGMA54_INTERACT_4"/>
    <property type="match status" value="1"/>
</dbReference>
<dbReference type="InterPro" id="IPR027417">
    <property type="entry name" value="P-loop_NTPase"/>
</dbReference>
<dbReference type="InterPro" id="IPR000253">
    <property type="entry name" value="FHA_dom"/>
</dbReference>
<keyword evidence="9" id="KW-1185">Reference proteome</keyword>
<feature type="domain" description="Sigma-54 factor interaction" evidence="7">
    <location>
        <begin position="169"/>
        <end position="399"/>
    </location>
</feature>
<dbReference type="PROSITE" id="PS00676">
    <property type="entry name" value="SIGMA54_INTERACT_2"/>
    <property type="match status" value="1"/>
</dbReference>
<dbReference type="SUPFAM" id="SSF49879">
    <property type="entry name" value="SMAD/FHA domain"/>
    <property type="match status" value="1"/>
</dbReference>
<dbReference type="SMART" id="SM00382">
    <property type="entry name" value="AAA"/>
    <property type="match status" value="1"/>
</dbReference>
<dbReference type="GO" id="GO:0003677">
    <property type="term" value="F:DNA binding"/>
    <property type="evidence" value="ECO:0007669"/>
    <property type="project" value="UniProtKB-KW"/>
</dbReference>
<dbReference type="Gene3D" id="1.10.8.60">
    <property type="match status" value="1"/>
</dbReference>
<gene>
    <name evidence="8" type="ORF">FRD01_04255</name>
</gene>
<dbReference type="InterPro" id="IPR009057">
    <property type="entry name" value="Homeodomain-like_sf"/>
</dbReference>
<dbReference type="Proteomes" id="UP000321595">
    <property type="component" value="Chromosome"/>
</dbReference>
<dbReference type="Pfam" id="PF16697">
    <property type="entry name" value="Yop-YscD_cpl"/>
    <property type="match status" value="1"/>
</dbReference>
<dbReference type="InterPro" id="IPR025943">
    <property type="entry name" value="Sigma_54_int_dom_ATP-bd_2"/>
</dbReference>
<dbReference type="PROSITE" id="PS50006">
    <property type="entry name" value="FHA_DOMAIN"/>
    <property type="match status" value="1"/>
</dbReference>
<dbReference type="Pfam" id="PF25601">
    <property type="entry name" value="AAA_lid_14"/>
    <property type="match status" value="1"/>
</dbReference>
<evidence type="ECO:0000259" key="6">
    <source>
        <dbReference type="PROSITE" id="PS50006"/>
    </source>
</evidence>
<keyword evidence="2" id="KW-0067">ATP-binding</keyword>
<evidence type="ECO:0000256" key="5">
    <source>
        <dbReference type="ARBA" id="ARBA00023163"/>
    </source>
</evidence>
<dbReference type="GO" id="GO:0005524">
    <property type="term" value="F:ATP binding"/>
    <property type="evidence" value="ECO:0007669"/>
    <property type="project" value="UniProtKB-KW"/>
</dbReference>
<organism evidence="8 9">
    <name type="scientific">Microvenator marinus</name>
    <dbReference type="NCBI Taxonomy" id="2600177"/>
    <lineage>
        <taxon>Bacteria</taxon>
        <taxon>Deltaproteobacteria</taxon>
        <taxon>Bradymonadales</taxon>
        <taxon>Microvenatoraceae</taxon>
        <taxon>Microvenator</taxon>
    </lineage>
</organism>
<dbReference type="Pfam" id="PF00158">
    <property type="entry name" value="Sigma54_activat"/>
    <property type="match status" value="1"/>
</dbReference>
<dbReference type="InterPro" id="IPR008984">
    <property type="entry name" value="SMAD_FHA_dom_sf"/>
</dbReference>
<dbReference type="PANTHER" id="PTHR32071">
    <property type="entry name" value="TRANSCRIPTIONAL REGULATORY PROTEIN"/>
    <property type="match status" value="1"/>
</dbReference>
<evidence type="ECO:0000256" key="2">
    <source>
        <dbReference type="ARBA" id="ARBA00022840"/>
    </source>
</evidence>
<evidence type="ECO:0000256" key="1">
    <source>
        <dbReference type="ARBA" id="ARBA00022741"/>
    </source>
</evidence>
<dbReference type="Gene3D" id="2.60.200.20">
    <property type="match status" value="1"/>
</dbReference>
<evidence type="ECO:0000259" key="7">
    <source>
        <dbReference type="PROSITE" id="PS50045"/>
    </source>
</evidence>
<protein>
    <submittedName>
        <fullName evidence="8">Sigma 54-dependent Fis family transcriptional regulator</fullName>
    </submittedName>
</protein>
<dbReference type="CDD" id="cd00009">
    <property type="entry name" value="AAA"/>
    <property type="match status" value="1"/>
</dbReference>
<dbReference type="InterPro" id="IPR003593">
    <property type="entry name" value="AAA+_ATPase"/>
</dbReference>
<keyword evidence="1" id="KW-0547">Nucleotide-binding</keyword>
<keyword evidence="3" id="KW-0805">Transcription regulation</keyword>
<sequence>MKSQSEVVCWVDNRVATLGVRWYNGRSNTSKRGYMSNQEVGLRTVFVDNKPTSRQLRKAKLVVVEGDQKGKSFELTKSRTYVGRSSVNDITLKDTSVSSTHFELRAEEDGLLLRDLGSTNGTLLGGCRVREVYLAPNTTFRAGNTTFSFQPSDEIIDIPLSAEEHFQGVIGRSVSMREVFATLAKVAPSELTCLIEGDTGTGKERIARAIHDASRRSSKPYVVLDCSSIPKDLMESYVFGHEKGAFTGAVNQHKGAFEQANGGTLFMDEIGELDLTLQPKLLRVLENREFKRVGGNQTIRTDVRVIAATNRDLRQMVNEGSFREDLYFRLGVININIPALKERREDIPLLVESFIADVASRRPDLPKMRMTADAMDMLMSYTWPGNVRELKNVIERAANLANDGKIERADLQLANSLGPAPVAAPQVSASQTAGDISHITVDLNLPYKDGKQVVLNAYEYDYLKKIIAEFDGNISQASNEAGLTRYHLRELLKKHDLK</sequence>
<evidence type="ECO:0000313" key="9">
    <source>
        <dbReference type="Proteomes" id="UP000321595"/>
    </source>
</evidence>
<evidence type="ECO:0000256" key="4">
    <source>
        <dbReference type="ARBA" id="ARBA00023125"/>
    </source>
</evidence>
<dbReference type="Gene3D" id="3.40.50.300">
    <property type="entry name" value="P-loop containing nucleotide triphosphate hydrolases"/>
    <property type="match status" value="1"/>
</dbReference>
<dbReference type="PANTHER" id="PTHR32071:SF57">
    <property type="entry name" value="C4-DICARBOXYLATE TRANSPORT TRANSCRIPTIONAL REGULATORY PROTEIN DCTD"/>
    <property type="match status" value="1"/>
</dbReference>
<keyword evidence="5" id="KW-0804">Transcription</keyword>
<proteinExistence type="predicted"/>
<dbReference type="OrthoDB" id="5485507at2"/>
<feature type="domain" description="FHA" evidence="6">
    <location>
        <begin position="80"/>
        <end position="129"/>
    </location>
</feature>
<evidence type="ECO:0000256" key="3">
    <source>
        <dbReference type="ARBA" id="ARBA00023015"/>
    </source>
</evidence>
<dbReference type="GO" id="GO:0006355">
    <property type="term" value="P:regulation of DNA-templated transcription"/>
    <property type="evidence" value="ECO:0007669"/>
    <property type="project" value="InterPro"/>
</dbReference>
<dbReference type="CDD" id="cd00060">
    <property type="entry name" value="FHA"/>
    <property type="match status" value="1"/>
</dbReference>
<dbReference type="PROSITE" id="PS00688">
    <property type="entry name" value="SIGMA54_INTERACT_3"/>
    <property type="match status" value="1"/>
</dbReference>
<keyword evidence="4" id="KW-0238">DNA-binding</keyword>
<dbReference type="InterPro" id="IPR058031">
    <property type="entry name" value="AAA_lid_NorR"/>
</dbReference>
<reference evidence="8 9" key="1">
    <citation type="submission" date="2019-08" db="EMBL/GenBank/DDBJ databases">
        <authorList>
            <person name="Liang Q."/>
        </authorList>
    </citation>
    <scope>NUCLEOTIDE SEQUENCE [LARGE SCALE GENOMIC DNA]</scope>
    <source>
        <strain evidence="8 9">V1718</strain>
    </source>
</reference>
<dbReference type="KEGG" id="bbae:FRD01_04255"/>
<dbReference type="SUPFAM" id="SSF46689">
    <property type="entry name" value="Homeodomain-like"/>
    <property type="match status" value="1"/>
</dbReference>
<dbReference type="EMBL" id="CP042467">
    <property type="protein sequence ID" value="QED26471.1"/>
    <property type="molecule type" value="Genomic_DNA"/>
</dbReference>
<dbReference type="SMART" id="SM00240">
    <property type="entry name" value="FHA"/>
    <property type="match status" value="1"/>
</dbReference>
<dbReference type="FunFam" id="3.40.50.300:FF:000006">
    <property type="entry name" value="DNA-binding transcriptional regulator NtrC"/>
    <property type="match status" value="1"/>
</dbReference>
<accession>A0A5B8XMR2</accession>
<dbReference type="InterPro" id="IPR025944">
    <property type="entry name" value="Sigma_54_int_dom_CS"/>
</dbReference>
<name>A0A5B8XMR2_9DELT</name>
<dbReference type="InterPro" id="IPR002078">
    <property type="entry name" value="Sigma_54_int"/>
</dbReference>
<dbReference type="InterPro" id="IPR032030">
    <property type="entry name" value="YscD_cytoplasmic_dom"/>
</dbReference>
<dbReference type="AlphaFoldDB" id="A0A5B8XMR2"/>
<dbReference type="SUPFAM" id="SSF52540">
    <property type="entry name" value="P-loop containing nucleoside triphosphate hydrolases"/>
    <property type="match status" value="1"/>
</dbReference>
<dbReference type="Gene3D" id="1.10.10.60">
    <property type="entry name" value="Homeodomain-like"/>
    <property type="match status" value="1"/>
</dbReference>
<evidence type="ECO:0000313" key="8">
    <source>
        <dbReference type="EMBL" id="QED26471.1"/>
    </source>
</evidence>